<dbReference type="EMBL" id="CAJNON010000426">
    <property type="protein sequence ID" value="CAF1256737.1"/>
    <property type="molecule type" value="Genomic_DNA"/>
</dbReference>
<dbReference type="Proteomes" id="UP000663844">
    <property type="component" value="Unassembled WGS sequence"/>
</dbReference>
<proteinExistence type="predicted"/>
<dbReference type="EMBL" id="CAJOAZ010002634">
    <property type="protein sequence ID" value="CAF3946664.1"/>
    <property type="molecule type" value="Genomic_DNA"/>
</dbReference>
<dbReference type="Proteomes" id="UP000663881">
    <property type="component" value="Unassembled WGS sequence"/>
</dbReference>
<dbReference type="PANTHER" id="PTHR44656:SF7">
    <property type="entry name" value="DEHYDROGENASE_REDUCTASE SDR FAMILY MEMBER 12"/>
    <property type="match status" value="1"/>
</dbReference>
<dbReference type="AlphaFoldDB" id="A0A815AGG5"/>
<dbReference type="EMBL" id="CAJOAY010002489">
    <property type="protein sequence ID" value="CAF3956712.1"/>
    <property type="molecule type" value="Genomic_DNA"/>
</dbReference>
<evidence type="ECO:0000313" key="5">
    <source>
        <dbReference type="Proteomes" id="UP000663891"/>
    </source>
</evidence>
<dbReference type="PRINTS" id="PR00081">
    <property type="entry name" value="GDHRDH"/>
</dbReference>
<evidence type="ECO:0008006" key="6">
    <source>
        <dbReference type="Google" id="ProtNLM"/>
    </source>
</evidence>
<dbReference type="SUPFAM" id="SSF51735">
    <property type="entry name" value="NAD(P)-binding Rossmann-fold domains"/>
    <property type="match status" value="1"/>
</dbReference>
<dbReference type="Proteomes" id="UP000663845">
    <property type="component" value="Unassembled WGS sequence"/>
</dbReference>
<evidence type="ECO:0000313" key="3">
    <source>
        <dbReference type="EMBL" id="CAF3946664.1"/>
    </source>
</evidence>
<dbReference type="EMBL" id="CAJNOG010000284">
    <property type="protein sequence ID" value="CAF1145006.1"/>
    <property type="molecule type" value="Genomic_DNA"/>
</dbReference>
<comment type="caution">
    <text evidence="2">The sequence shown here is derived from an EMBL/GenBank/DDBJ whole genome shotgun (WGS) entry which is preliminary data.</text>
</comment>
<sequence length="321" mass="36677">MSFYRSAVFGIKGLSEYTRSGFESVAKAFNHTDIEVDLTDTHIMITGANSGIGKVTALECAQRQAHVYMVCRDELRGKEAREEIIYKSNNHNVELHICDLSQPKDVLKFTKEFVQSKKPLNILCNNAGCMINERQLIDNEYEANFATNTLGTYILTTNLIPVLTNNPPARVFTTSSGGMYISRLDPDDLNSTQMSSFKGDLVYSQNKRQQVVMMERFAQRYSSIFFASWHPGWVDTPALRSAMPSFYTKMQTRLRTPEQGADTLVWLCCLKDVANRYINGEFFQDRTVVSKHLPLAWTKSSNEEDERFMNNLDEICNKYAR</sequence>
<evidence type="ECO:0000313" key="4">
    <source>
        <dbReference type="EMBL" id="CAF3956712.1"/>
    </source>
</evidence>
<evidence type="ECO:0000313" key="2">
    <source>
        <dbReference type="EMBL" id="CAF1256737.1"/>
    </source>
</evidence>
<protein>
    <recommendedName>
        <fullName evidence="6">Dehydrogenase/reductase SDR family member 12</fullName>
    </recommendedName>
</protein>
<accession>A0A815AGG5</accession>
<evidence type="ECO:0000313" key="1">
    <source>
        <dbReference type="EMBL" id="CAF1145006.1"/>
    </source>
</evidence>
<dbReference type="Pfam" id="PF00106">
    <property type="entry name" value="adh_short"/>
    <property type="match status" value="1"/>
</dbReference>
<reference evidence="2" key="1">
    <citation type="submission" date="2021-02" db="EMBL/GenBank/DDBJ databases">
        <authorList>
            <person name="Nowell W R."/>
        </authorList>
    </citation>
    <scope>NUCLEOTIDE SEQUENCE</scope>
</reference>
<name>A0A815AGG5_9BILA</name>
<dbReference type="PANTHER" id="PTHR44656">
    <property type="entry name" value="DEHYDROGENASE/REDUCTASE SDR FAMILY MEMBER 12"/>
    <property type="match status" value="1"/>
</dbReference>
<dbReference type="InterPro" id="IPR002347">
    <property type="entry name" value="SDR_fam"/>
</dbReference>
<dbReference type="Gene3D" id="3.40.50.720">
    <property type="entry name" value="NAD(P)-binding Rossmann-like Domain"/>
    <property type="match status" value="1"/>
</dbReference>
<gene>
    <name evidence="1" type="ORF">JYZ213_LOCUS23774</name>
    <name evidence="4" type="ORF">OKA104_LOCUS27285</name>
    <name evidence="3" type="ORF">OXD698_LOCUS26440</name>
    <name evidence="2" type="ORF">VCS650_LOCUS28641</name>
</gene>
<organism evidence="2 5">
    <name type="scientific">Adineta steineri</name>
    <dbReference type="NCBI Taxonomy" id="433720"/>
    <lineage>
        <taxon>Eukaryota</taxon>
        <taxon>Metazoa</taxon>
        <taxon>Spiralia</taxon>
        <taxon>Gnathifera</taxon>
        <taxon>Rotifera</taxon>
        <taxon>Eurotatoria</taxon>
        <taxon>Bdelloidea</taxon>
        <taxon>Adinetida</taxon>
        <taxon>Adinetidae</taxon>
        <taxon>Adineta</taxon>
    </lineage>
</organism>
<dbReference type="InterPro" id="IPR036291">
    <property type="entry name" value="NAD(P)-bd_dom_sf"/>
</dbReference>
<dbReference type="Proteomes" id="UP000663891">
    <property type="component" value="Unassembled WGS sequence"/>
</dbReference>
<dbReference type="OrthoDB" id="417891at2759"/>
<dbReference type="InterPro" id="IPR052992">
    <property type="entry name" value="SDR_member_12"/>
</dbReference>